<dbReference type="Pfam" id="PF12833">
    <property type="entry name" value="HTH_18"/>
    <property type="match status" value="1"/>
</dbReference>
<accession>A0A2K8YVI5</accession>
<dbReference type="RefSeq" id="WP_100987347.1">
    <property type="nucleotide sequence ID" value="NZ_CP025096.1"/>
</dbReference>
<dbReference type="SUPFAM" id="SSF46689">
    <property type="entry name" value="Homeodomain-like"/>
    <property type="match status" value="1"/>
</dbReference>
<dbReference type="InterPro" id="IPR009057">
    <property type="entry name" value="Homeodomain-like_sf"/>
</dbReference>
<gene>
    <name evidence="5" type="ORF">CWM47_07215</name>
</gene>
<organism evidence="5 6">
    <name type="scientific">Spirosoma pollinicola</name>
    <dbReference type="NCBI Taxonomy" id="2057025"/>
    <lineage>
        <taxon>Bacteria</taxon>
        <taxon>Pseudomonadati</taxon>
        <taxon>Bacteroidota</taxon>
        <taxon>Cytophagia</taxon>
        <taxon>Cytophagales</taxon>
        <taxon>Cytophagaceae</taxon>
        <taxon>Spirosoma</taxon>
    </lineage>
</organism>
<dbReference type="PANTHER" id="PTHR47893:SF1">
    <property type="entry name" value="REGULATORY PROTEIN PCHR"/>
    <property type="match status" value="1"/>
</dbReference>
<dbReference type="InterPro" id="IPR018062">
    <property type="entry name" value="HTH_AraC-typ_CS"/>
</dbReference>
<keyword evidence="6" id="KW-1185">Reference proteome</keyword>
<dbReference type="OrthoDB" id="1156172at2"/>
<dbReference type="Gene3D" id="1.10.10.60">
    <property type="entry name" value="Homeodomain-like"/>
    <property type="match status" value="1"/>
</dbReference>
<dbReference type="EMBL" id="CP025096">
    <property type="protein sequence ID" value="AUD01626.1"/>
    <property type="molecule type" value="Genomic_DNA"/>
</dbReference>
<dbReference type="Proteomes" id="UP000232883">
    <property type="component" value="Chromosome"/>
</dbReference>
<keyword evidence="1" id="KW-0805">Transcription regulation</keyword>
<proteinExistence type="predicted"/>
<dbReference type="GO" id="GO:0003700">
    <property type="term" value="F:DNA-binding transcription factor activity"/>
    <property type="evidence" value="ECO:0007669"/>
    <property type="project" value="InterPro"/>
</dbReference>
<name>A0A2K8YVI5_9BACT</name>
<dbReference type="InterPro" id="IPR020449">
    <property type="entry name" value="Tscrpt_reg_AraC-type_HTH"/>
</dbReference>
<dbReference type="GO" id="GO:0043565">
    <property type="term" value="F:sequence-specific DNA binding"/>
    <property type="evidence" value="ECO:0007669"/>
    <property type="project" value="InterPro"/>
</dbReference>
<keyword evidence="3" id="KW-0804">Transcription</keyword>
<dbReference type="KEGG" id="spir:CWM47_07215"/>
<evidence type="ECO:0000313" key="5">
    <source>
        <dbReference type="EMBL" id="AUD01626.1"/>
    </source>
</evidence>
<dbReference type="SMART" id="SM00342">
    <property type="entry name" value="HTH_ARAC"/>
    <property type="match status" value="1"/>
</dbReference>
<dbReference type="AlphaFoldDB" id="A0A2K8YVI5"/>
<dbReference type="PANTHER" id="PTHR47893">
    <property type="entry name" value="REGULATORY PROTEIN PCHR"/>
    <property type="match status" value="1"/>
</dbReference>
<feature type="domain" description="HTH araC/xylS-type" evidence="4">
    <location>
        <begin position="227"/>
        <end position="325"/>
    </location>
</feature>
<evidence type="ECO:0000256" key="2">
    <source>
        <dbReference type="ARBA" id="ARBA00023125"/>
    </source>
</evidence>
<evidence type="ECO:0000256" key="1">
    <source>
        <dbReference type="ARBA" id="ARBA00023015"/>
    </source>
</evidence>
<evidence type="ECO:0000313" key="6">
    <source>
        <dbReference type="Proteomes" id="UP000232883"/>
    </source>
</evidence>
<keyword evidence="2" id="KW-0238">DNA-binding</keyword>
<dbReference type="InterPro" id="IPR018060">
    <property type="entry name" value="HTH_AraC"/>
</dbReference>
<dbReference type="InterPro" id="IPR053142">
    <property type="entry name" value="PchR_regulatory_protein"/>
</dbReference>
<dbReference type="PROSITE" id="PS00041">
    <property type="entry name" value="HTH_ARAC_FAMILY_1"/>
    <property type="match status" value="1"/>
</dbReference>
<reference evidence="5 6" key="1">
    <citation type="submission" date="2017-11" db="EMBL/GenBank/DDBJ databases">
        <title>Taxonomic description and genome sequences of Spirosoma HA7 sp. nov., isolated from pollen microhabitat of Corylus avellana.</title>
        <authorList>
            <person name="Ambika Manirajan B."/>
            <person name="Suarez C."/>
            <person name="Ratering S."/>
            <person name="Geissler-Plaum R."/>
            <person name="Cardinale M."/>
            <person name="Sylvia S."/>
        </authorList>
    </citation>
    <scope>NUCLEOTIDE SEQUENCE [LARGE SCALE GENOMIC DNA]</scope>
    <source>
        <strain evidence="5 6">HA7</strain>
    </source>
</reference>
<evidence type="ECO:0000259" key="4">
    <source>
        <dbReference type="PROSITE" id="PS01124"/>
    </source>
</evidence>
<dbReference type="PROSITE" id="PS01124">
    <property type="entry name" value="HTH_ARAC_FAMILY_2"/>
    <property type="match status" value="1"/>
</dbReference>
<protein>
    <submittedName>
        <fullName evidence="5">AraC family transcriptional regulator</fullName>
    </submittedName>
</protein>
<dbReference type="PRINTS" id="PR00032">
    <property type="entry name" value="HTHARAC"/>
</dbReference>
<evidence type="ECO:0000256" key="3">
    <source>
        <dbReference type="ARBA" id="ARBA00023163"/>
    </source>
</evidence>
<sequence length="326" mass="36889">MEVAFTSSPDFNFLTYFSDKFHAPVQGDTLSIPLSLGTGYIRKINLAPDFKLLIHHYTLKEEFVIRRRPALEPYDLISIICHSHDQLVPLSTRERQILLAKNTDFAIQISSTQLDSVIRFPAHTPIYFTVIGIAASRLRSVLQVNEPNATVQAILSSEPGFLAYERLDPAIEKILRQLRDAQSDGALSLFYYQIKVQELVYLVFEKLLRRETKSNGPINKADLVKLLLIRASILADLSKPPHLPSLATFGGLSQTKMKELFRQLFGDSIYDYYQKARLEEAAFLLKHGGHSVAEVGSELGFVNLSHFSRQFEKQYGIKPKRYSVGG</sequence>